<reference evidence="11 12" key="1">
    <citation type="submission" date="2022-06" db="EMBL/GenBank/DDBJ databases">
        <title>Paraconexibacter antarcticus.</title>
        <authorList>
            <person name="Kim C.S."/>
        </authorList>
    </citation>
    <scope>NUCLEOTIDE SEQUENCE [LARGE SCALE GENOMIC DNA]</scope>
    <source>
        <strain evidence="11 12">02-257</strain>
    </source>
</reference>
<dbReference type="Pfam" id="PF02446">
    <property type="entry name" value="Glyco_hydro_77"/>
    <property type="match status" value="1"/>
</dbReference>
<keyword evidence="6 11" id="KW-0808">Transferase</keyword>
<evidence type="ECO:0000256" key="3">
    <source>
        <dbReference type="ARBA" id="ARBA00012560"/>
    </source>
</evidence>
<evidence type="ECO:0000256" key="6">
    <source>
        <dbReference type="ARBA" id="ARBA00022679"/>
    </source>
</evidence>
<evidence type="ECO:0000256" key="1">
    <source>
        <dbReference type="ARBA" id="ARBA00000439"/>
    </source>
</evidence>
<comment type="similarity">
    <text evidence="2">Belongs to the disproportionating enzyme family.</text>
</comment>
<dbReference type="SUPFAM" id="SSF51445">
    <property type="entry name" value="(Trans)glycosidases"/>
    <property type="match status" value="1"/>
</dbReference>
<proteinExistence type="inferred from homology"/>
<organism evidence="11 12">
    <name type="scientific">Paraconexibacter antarcticus</name>
    <dbReference type="NCBI Taxonomy" id="2949664"/>
    <lineage>
        <taxon>Bacteria</taxon>
        <taxon>Bacillati</taxon>
        <taxon>Actinomycetota</taxon>
        <taxon>Thermoleophilia</taxon>
        <taxon>Solirubrobacterales</taxon>
        <taxon>Paraconexibacteraceae</taxon>
        <taxon>Paraconexibacter</taxon>
    </lineage>
</organism>
<dbReference type="InterPro" id="IPR003385">
    <property type="entry name" value="Glyco_hydro_77"/>
</dbReference>
<protein>
    <recommendedName>
        <fullName evidence="4">4-alpha-glucanotransferase</fullName>
        <ecNumber evidence="3">2.4.1.25</ecNumber>
    </recommendedName>
    <alternativeName>
        <fullName evidence="8">Amylomaltase</fullName>
    </alternativeName>
    <alternativeName>
        <fullName evidence="9">Disproportionating enzyme</fullName>
    </alternativeName>
</protein>
<feature type="region of interest" description="Disordered" evidence="10">
    <location>
        <begin position="1"/>
        <end position="23"/>
    </location>
</feature>
<gene>
    <name evidence="11" type="ORF">NBH00_16645</name>
</gene>
<evidence type="ECO:0000256" key="5">
    <source>
        <dbReference type="ARBA" id="ARBA00022676"/>
    </source>
</evidence>
<accession>A0ABY5DQD2</accession>
<sequence length="380" mass="41093">MSTAGQSWWQVLPVGPPDRHGSPYKSRSAFAAWRGLLGDPSAPVSADEADAFAAAHPAWAPGWAAAAGGRRALADQVRFQREWDALRAHAADRGVRVIGDVPIYVAPGSADHLDHPGLFLDGVVAGAPPDAYSDTGQLWGNPFYDWPANRREGYAWWIARLQRTLSLFDVARVDHFRGFVAGWAVPEGARDARGGRWRRGPGRALFDAAGAALGGAPLPLIAEDLGVITAAVERLRVELGLPGMVVAQFAFEPDDETSPHRLAHHAPDRIAYTGTHDSDTLAGWLAALPPDVRAEVDRTVAAAGFGRRSPVWGLTAWWMQSVAPLVMLQAQDVLELGSEARMNTPGRATGNWRWRLEPGQLTARHARRLRDVTAEAGRLP</sequence>
<keyword evidence="12" id="KW-1185">Reference proteome</keyword>
<dbReference type="PANTHER" id="PTHR32438">
    <property type="entry name" value="4-ALPHA-GLUCANOTRANSFERASE DPE1, CHLOROPLASTIC/AMYLOPLASTIC"/>
    <property type="match status" value="1"/>
</dbReference>
<dbReference type="EC" id="2.4.1.25" evidence="3"/>
<evidence type="ECO:0000256" key="9">
    <source>
        <dbReference type="ARBA" id="ARBA00031501"/>
    </source>
</evidence>
<dbReference type="GO" id="GO:0004134">
    <property type="term" value="F:4-alpha-glucanotransferase activity"/>
    <property type="evidence" value="ECO:0007669"/>
    <property type="project" value="UniProtKB-EC"/>
</dbReference>
<evidence type="ECO:0000256" key="7">
    <source>
        <dbReference type="ARBA" id="ARBA00023277"/>
    </source>
</evidence>
<evidence type="ECO:0000256" key="10">
    <source>
        <dbReference type="SAM" id="MobiDB-lite"/>
    </source>
</evidence>
<comment type="catalytic activity">
    <reaction evidence="1">
        <text>Transfers a segment of a (1-&gt;4)-alpha-D-glucan to a new position in an acceptor, which may be glucose or a (1-&gt;4)-alpha-D-glucan.</text>
        <dbReference type="EC" id="2.4.1.25"/>
    </reaction>
</comment>
<evidence type="ECO:0000256" key="8">
    <source>
        <dbReference type="ARBA" id="ARBA00031423"/>
    </source>
</evidence>
<dbReference type="EMBL" id="CP098502">
    <property type="protein sequence ID" value="UTI62982.1"/>
    <property type="molecule type" value="Genomic_DNA"/>
</dbReference>
<evidence type="ECO:0000313" key="11">
    <source>
        <dbReference type="EMBL" id="UTI62982.1"/>
    </source>
</evidence>
<keyword evidence="7" id="KW-0119">Carbohydrate metabolism</keyword>
<dbReference type="Gene3D" id="3.20.20.80">
    <property type="entry name" value="Glycosidases"/>
    <property type="match status" value="1"/>
</dbReference>
<dbReference type="PANTHER" id="PTHR32438:SF5">
    <property type="entry name" value="4-ALPHA-GLUCANOTRANSFERASE DPE1, CHLOROPLASTIC_AMYLOPLASTIC"/>
    <property type="match status" value="1"/>
</dbReference>
<dbReference type="Proteomes" id="UP001056035">
    <property type="component" value="Chromosome"/>
</dbReference>
<name>A0ABY5DQD2_9ACTN</name>
<keyword evidence="5 11" id="KW-0328">Glycosyltransferase</keyword>
<evidence type="ECO:0000256" key="2">
    <source>
        <dbReference type="ARBA" id="ARBA00005684"/>
    </source>
</evidence>
<dbReference type="InterPro" id="IPR017853">
    <property type="entry name" value="GH"/>
</dbReference>
<evidence type="ECO:0000313" key="12">
    <source>
        <dbReference type="Proteomes" id="UP001056035"/>
    </source>
</evidence>
<evidence type="ECO:0000256" key="4">
    <source>
        <dbReference type="ARBA" id="ARBA00020295"/>
    </source>
</evidence>